<evidence type="ECO:0000256" key="4">
    <source>
        <dbReference type="ARBA" id="ARBA00022898"/>
    </source>
</evidence>
<dbReference type="Proteomes" id="UP000184474">
    <property type="component" value="Unassembled WGS sequence"/>
</dbReference>
<dbReference type="Gene3D" id="3.90.1150.10">
    <property type="entry name" value="Aspartate Aminotransferase, domain 1"/>
    <property type="match status" value="1"/>
</dbReference>
<gene>
    <name evidence="6" type="ORF">SAMN04488028_11327</name>
</gene>
<dbReference type="FunFam" id="3.40.640.10:FF:000004">
    <property type="entry name" value="Acetylornithine aminotransferase"/>
    <property type="match status" value="1"/>
</dbReference>
<dbReference type="InterPro" id="IPR050103">
    <property type="entry name" value="Class-III_PLP-dep_AT"/>
</dbReference>
<dbReference type="PROSITE" id="PS00600">
    <property type="entry name" value="AA_TRANSFER_CLASS_3"/>
    <property type="match status" value="1"/>
</dbReference>
<dbReference type="AlphaFoldDB" id="A0A1M6WKB6"/>
<dbReference type="InterPro" id="IPR015422">
    <property type="entry name" value="PyrdxlP-dep_Trfase_small"/>
</dbReference>
<keyword evidence="2 6" id="KW-0032">Aminotransferase</keyword>
<comment type="similarity">
    <text evidence="5">Belongs to the class-III pyridoxal-phosphate-dependent aminotransferase family.</text>
</comment>
<dbReference type="STRING" id="156994.SAMN04488028_11327"/>
<evidence type="ECO:0000256" key="3">
    <source>
        <dbReference type="ARBA" id="ARBA00022679"/>
    </source>
</evidence>
<dbReference type="GO" id="GO:0008483">
    <property type="term" value="F:transaminase activity"/>
    <property type="evidence" value="ECO:0007669"/>
    <property type="project" value="UniProtKB-KW"/>
</dbReference>
<proteinExistence type="inferred from homology"/>
<comment type="cofactor">
    <cofactor evidence="1">
        <name>pyridoxal 5'-phosphate</name>
        <dbReference type="ChEBI" id="CHEBI:597326"/>
    </cofactor>
</comment>
<evidence type="ECO:0000256" key="5">
    <source>
        <dbReference type="RuleBase" id="RU003560"/>
    </source>
</evidence>
<dbReference type="InterPro" id="IPR015424">
    <property type="entry name" value="PyrdxlP-dep_Trfase"/>
</dbReference>
<keyword evidence="4 5" id="KW-0663">Pyridoxal phosphate</keyword>
<dbReference type="Gene3D" id="3.40.640.10">
    <property type="entry name" value="Type I PLP-dependent aspartate aminotransferase-like (Major domain)"/>
    <property type="match status" value="1"/>
</dbReference>
<dbReference type="InterPro" id="IPR005814">
    <property type="entry name" value="Aminotrans_3"/>
</dbReference>
<name>A0A1M6WKB6_REIAG</name>
<dbReference type="PIRSF" id="PIRSF000521">
    <property type="entry name" value="Transaminase_4ab_Lys_Orn"/>
    <property type="match status" value="1"/>
</dbReference>
<accession>A0A1M6WKB6</accession>
<dbReference type="GO" id="GO:0030170">
    <property type="term" value="F:pyridoxal phosphate binding"/>
    <property type="evidence" value="ECO:0007669"/>
    <property type="project" value="InterPro"/>
</dbReference>
<dbReference type="CDD" id="cd00610">
    <property type="entry name" value="OAT_like"/>
    <property type="match status" value="1"/>
</dbReference>
<dbReference type="RefSeq" id="WP_073125551.1">
    <property type="nucleotide sequence ID" value="NZ_FRAA01000013.1"/>
</dbReference>
<evidence type="ECO:0000313" key="6">
    <source>
        <dbReference type="EMBL" id="SHK94200.1"/>
    </source>
</evidence>
<dbReference type="PANTHER" id="PTHR11986">
    <property type="entry name" value="AMINOTRANSFERASE CLASS III"/>
    <property type="match status" value="1"/>
</dbReference>
<sequence>MNNRQLFSQHLGQTSEFPLGLEIEKAKGLYMYDKNGKSYMDLISGIGVSSIGHRHPAVLSAIREQTDKYLHLMVYGEFVEAPQVQLAKALCDTLPDHLNNVFLVNSGSEATEGALKLAKRYTGRPKIVSCINAYHGSTSGALAAGGNESLKTPFRPLTPEVYHIVFGDEAYLETIDERTAAVIIEPIQGEAGVRIASPDYFKALRKRCDEMGCLLIYDEVQCGVGRSGTFWAFEQLDAAPDILLSAKGLGGGMPIGAFISSKDIMHSLTHDPILGHISTFGGHPVSAAAALATVNFLTESNLIEQAYAKGELFKSLLIHDKIKEVRGKGLMLAVAFESFDFLKTLIDHLIEKGFLTDWFLFCDDAMRIAPPLTIEKGEIKMACSAILQAIDEVSS</sequence>
<reference evidence="7" key="1">
    <citation type="submission" date="2016-11" db="EMBL/GenBank/DDBJ databases">
        <authorList>
            <person name="Varghese N."/>
            <person name="Submissions S."/>
        </authorList>
    </citation>
    <scope>NUCLEOTIDE SEQUENCE [LARGE SCALE GENOMIC DNA]</scope>
    <source>
        <strain evidence="7">DSM 26134</strain>
    </source>
</reference>
<keyword evidence="7" id="KW-1185">Reference proteome</keyword>
<keyword evidence="3 6" id="KW-0808">Transferase</keyword>
<protein>
    <submittedName>
        <fullName evidence="6">Acetylornithine/succinyldiaminopimelate/putrescine aminotransferase</fullName>
    </submittedName>
</protein>
<dbReference type="EMBL" id="FRAA01000013">
    <property type="protein sequence ID" value="SHK94200.1"/>
    <property type="molecule type" value="Genomic_DNA"/>
</dbReference>
<dbReference type="InterPro" id="IPR015421">
    <property type="entry name" value="PyrdxlP-dep_Trfase_major"/>
</dbReference>
<dbReference type="GO" id="GO:0042802">
    <property type="term" value="F:identical protein binding"/>
    <property type="evidence" value="ECO:0007669"/>
    <property type="project" value="TreeGrafter"/>
</dbReference>
<dbReference type="Pfam" id="PF00202">
    <property type="entry name" value="Aminotran_3"/>
    <property type="match status" value="1"/>
</dbReference>
<evidence type="ECO:0000256" key="2">
    <source>
        <dbReference type="ARBA" id="ARBA00022576"/>
    </source>
</evidence>
<dbReference type="PANTHER" id="PTHR11986:SF79">
    <property type="entry name" value="ACETYLORNITHINE AMINOTRANSFERASE, MITOCHONDRIAL"/>
    <property type="match status" value="1"/>
</dbReference>
<evidence type="ECO:0000256" key="1">
    <source>
        <dbReference type="ARBA" id="ARBA00001933"/>
    </source>
</evidence>
<organism evidence="6 7">
    <name type="scientific">Reichenbachiella agariperforans</name>
    <dbReference type="NCBI Taxonomy" id="156994"/>
    <lineage>
        <taxon>Bacteria</taxon>
        <taxon>Pseudomonadati</taxon>
        <taxon>Bacteroidota</taxon>
        <taxon>Cytophagia</taxon>
        <taxon>Cytophagales</taxon>
        <taxon>Reichenbachiellaceae</taxon>
        <taxon>Reichenbachiella</taxon>
    </lineage>
</organism>
<dbReference type="SUPFAM" id="SSF53383">
    <property type="entry name" value="PLP-dependent transferases"/>
    <property type="match status" value="1"/>
</dbReference>
<evidence type="ECO:0000313" key="7">
    <source>
        <dbReference type="Proteomes" id="UP000184474"/>
    </source>
</evidence>
<dbReference type="InterPro" id="IPR049704">
    <property type="entry name" value="Aminotrans_3_PPA_site"/>
</dbReference>